<evidence type="ECO:0000256" key="1">
    <source>
        <dbReference type="SAM" id="MobiDB-lite"/>
    </source>
</evidence>
<feature type="transmembrane region" description="Helical" evidence="2">
    <location>
        <begin position="6"/>
        <end position="33"/>
    </location>
</feature>
<evidence type="ECO:0000313" key="3">
    <source>
        <dbReference type="EMBL" id="EKC62356.1"/>
    </source>
</evidence>
<keyword evidence="2" id="KW-1133">Transmembrane helix</keyword>
<keyword evidence="2" id="KW-0812">Transmembrane</keyword>
<keyword evidence="2" id="KW-0472">Membrane</keyword>
<sequence>MLTILFKILSILGIVLLILLGIALVVILLVLFFPISYKAAGKRTVEEFFITARVKWLFGLLRMNCDYPDPGKIYVKFLFFTLYDSSVEKPEKTDRTSTETTGNEKTPASAEQTTEEHTTESVGTPKLIEAEDPTAFSATAADVESAAEREDSGIPEPGTPEPAGEAPGKTTDRLYGFFTRIRYTVRKICDKIKNILENIAFYKNLWNDPDTQGL</sequence>
<name>K1TSK7_9ZZZZ</name>
<feature type="region of interest" description="Disordered" evidence="1">
    <location>
        <begin position="90"/>
        <end position="171"/>
    </location>
</feature>
<comment type="caution">
    <text evidence="3">The sequence shown here is derived from an EMBL/GenBank/DDBJ whole genome shotgun (WGS) entry which is preliminary data.</text>
</comment>
<dbReference type="EMBL" id="AJWY01008025">
    <property type="protein sequence ID" value="EKC62356.1"/>
    <property type="molecule type" value="Genomic_DNA"/>
</dbReference>
<evidence type="ECO:0000256" key="2">
    <source>
        <dbReference type="SAM" id="Phobius"/>
    </source>
</evidence>
<gene>
    <name evidence="3" type="ORF">LEA_11881</name>
</gene>
<proteinExistence type="predicted"/>
<reference evidence="3" key="1">
    <citation type="journal article" date="2013" name="Environ. Microbiol.">
        <title>Microbiota from the distal guts of lean and obese adolescents exhibit partial functional redundancy besides clear differences in community structure.</title>
        <authorList>
            <person name="Ferrer M."/>
            <person name="Ruiz A."/>
            <person name="Lanza F."/>
            <person name="Haange S.B."/>
            <person name="Oberbach A."/>
            <person name="Till H."/>
            <person name="Bargiela R."/>
            <person name="Campoy C."/>
            <person name="Segura M.T."/>
            <person name="Richter M."/>
            <person name="von Bergen M."/>
            <person name="Seifert J."/>
            <person name="Suarez A."/>
        </authorList>
    </citation>
    <scope>NUCLEOTIDE SEQUENCE</scope>
</reference>
<dbReference type="AlphaFoldDB" id="K1TSK7"/>
<organism evidence="3">
    <name type="scientific">human gut metagenome</name>
    <dbReference type="NCBI Taxonomy" id="408170"/>
    <lineage>
        <taxon>unclassified sequences</taxon>
        <taxon>metagenomes</taxon>
        <taxon>organismal metagenomes</taxon>
    </lineage>
</organism>
<accession>K1TSK7</accession>
<protein>
    <submittedName>
        <fullName evidence="3">Membrane or secreted protein</fullName>
    </submittedName>
</protein>
<feature type="compositionally biased region" description="Polar residues" evidence="1">
    <location>
        <begin position="98"/>
        <end position="112"/>
    </location>
</feature>
<feature type="non-terminal residue" evidence="3">
    <location>
        <position position="214"/>
    </location>
</feature>